<dbReference type="EnsemblMetazoa" id="ASIC013847-RA">
    <property type="protein sequence ID" value="ASIC013847-PA"/>
    <property type="gene ID" value="ASIC013847"/>
</dbReference>
<dbReference type="AlphaFoldDB" id="A0A084W6P1"/>
<dbReference type="Proteomes" id="UP000030765">
    <property type="component" value="Unassembled WGS sequence"/>
</dbReference>
<sequence>MHLFEVHKRKRELVHQFIMHFIAHFLEEEALDPAGRKCSNYPDDLYETPATS</sequence>
<name>A0A084W6P1_ANOSI</name>
<keyword evidence="3" id="KW-1185">Reference proteome</keyword>
<reference evidence="1 3" key="1">
    <citation type="journal article" date="2014" name="BMC Genomics">
        <title>Genome sequence of Anopheles sinensis provides insight into genetics basis of mosquito competence for malaria parasites.</title>
        <authorList>
            <person name="Zhou D."/>
            <person name="Zhang D."/>
            <person name="Ding G."/>
            <person name="Shi L."/>
            <person name="Hou Q."/>
            <person name="Ye Y."/>
            <person name="Xu Y."/>
            <person name="Zhou H."/>
            <person name="Xiong C."/>
            <person name="Li S."/>
            <person name="Yu J."/>
            <person name="Hong S."/>
            <person name="Yu X."/>
            <person name="Zou P."/>
            <person name="Chen C."/>
            <person name="Chang X."/>
            <person name="Wang W."/>
            <person name="Lv Y."/>
            <person name="Sun Y."/>
            <person name="Ma L."/>
            <person name="Shen B."/>
            <person name="Zhu C."/>
        </authorList>
    </citation>
    <scope>NUCLEOTIDE SEQUENCE [LARGE SCALE GENOMIC DNA]</scope>
</reference>
<proteinExistence type="predicted"/>
<dbReference type="EMBL" id="KE525309">
    <property type="protein sequence ID" value="KFB45885.1"/>
    <property type="molecule type" value="Genomic_DNA"/>
</dbReference>
<reference evidence="2" key="2">
    <citation type="submission" date="2020-05" db="UniProtKB">
        <authorList>
            <consortium name="EnsemblMetazoa"/>
        </authorList>
    </citation>
    <scope>IDENTIFICATION</scope>
</reference>
<evidence type="ECO:0000313" key="2">
    <source>
        <dbReference type="EnsemblMetazoa" id="ASIC013847-PA"/>
    </source>
</evidence>
<accession>A0A084W6P1</accession>
<evidence type="ECO:0000313" key="1">
    <source>
        <dbReference type="EMBL" id="KFB45885.1"/>
    </source>
</evidence>
<dbReference type="VEuPathDB" id="VectorBase:ASIC013847"/>
<gene>
    <name evidence="1" type="ORF">ZHAS_00013847</name>
</gene>
<protein>
    <submittedName>
        <fullName evidence="1">Uncharacterized protein C2orf80-like protein</fullName>
    </submittedName>
</protein>
<dbReference type="EMBL" id="ATLV01020889">
    <property type="status" value="NOT_ANNOTATED_CDS"/>
    <property type="molecule type" value="Genomic_DNA"/>
</dbReference>
<evidence type="ECO:0000313" key="3">
    <source>
        <dbReference type="Proteomes" id="UP000030765"/>
    </source>
</evidence>
<organism evidence="1">
    <name type="scientific">Anopheles sinensis</name>
    <name type="common">Mosquito</name>
    <dbReference type="NCBI Taxonomy" id="74873"/>
    <lineage>
        <taxon>Eukaryota</taxon>
        <taxon>Metazoa</taxon>
        <taxon>Ecdysozoa</taxon>
        <taxon>Arthropoda</taxon>
        <taxon>Hexapoda</taxon>
        <taxon>Insecta</taxon>
        <taxon>Pterygota</taxon>
        <taxon>Neoptera</taxon>
        <taxon>Endopterygota</taxon>
        <taxon>Diptera</taxon>
        <taxon>Nematocera</taxon>
        <taxon>Culicoidea</taxon>
        <taxon>Culicidae</taxon>
        <taxon>Anophelinae</taxon>
        <taxon>Anopheles</taxon>
    </lineage>
</organism>